<evidence type="ECO:0000313" key="7">
    <source>
        <dbReference type="EMBL" id="GIY52153.1"/>
    </source>
</evidence>
<dbReference type="PROSITE" id="PS00678">
    <property type="entry name" value="WD_REPEATS_1"/>
    <property type="match status" value="1"/>
</dbReference>
<evidence type="ECO:0000256" key="4">
    <source>
        <dbReference type="PROSITE-ProRule" id="PRU00221"/>
    </source>
</evidence>
<evidence type="ECO:0000259" key="6">
    <source>
        <dbReference type="Pfam" id="PF23123"/>
    </source>
</evidence>
<dbReference type="SUPFAM" id="SSF50998">
    <property type="entry name" value="Quinoprotein alcohol dehydrogenase-like"/>
    <property type="match status" value="1"/>
</dbReference>
<dbReference type="Pfam" id="PF00400">
    <property type="entry name" value="WD40"/>
    <property type="match status" value="4"/>
</dbReference>
<organism evidence="7 8">
    <name type="scientific">Caerostris darwini</name>
    <dbReference type="NCBI Taxonomy" id="1538125"/>
    <lineage>
        <taxon>Eukaryota</taxon>
        <taxon>Metazoa</taxon>
        <taxon>Ecdysozoa</taxon>
        <taxon>Arthropoda</taxon>
        <taxon>Chelicerata</taxon>
        <taxon>Arachnida</taxon>
        <taxon>Araneae</taxon>
        <taxon>Araneomorphae</taxon>
        <taxon>Entelegynae</taxon>
        <taxon>Araneoidea</taxon>
        <taxon>Araneidae</taxon>
        <taxon>Caerostris</taxon>
    </lineage>
</organism>
<dbReference type="InterPro" id="IPR049916">
    <property type="entry name" value="WDR72-like"/>
</dbReference>
<evidence type="ECO:0000256" key="3">
    <source>
        <dbReference type="ARBA" id="ARBA00022737"/>
    </source>
</evidence>
<proteinExistence type="predicted"/>
<evidence type="ECO:0000256" key="1">
    <source>
        <dbReference type="ARBA" id="ARBA00022553"/>
    </source>
</evidence>
<dbReference type="InterPro" id="IPR036322">
    <property type="entry name" value="WD40_repeat_dom_sf"/>
</dbReference>
<feature type="domain" description="WDR72-like alpha-solenoid" evidence="6">
    <location>
        <begin position="1078"/>
        <end position="1170"/>
    </location>
</feature>
<accession>A0AAV4U337</accession>
<dbReference type="InterPro" id="IPR019775">
    <property type="entry name" value="WD40_repeat_CS"/>
</dbReference>
<name>A0AAV4U337_9ARAC</name>
<gene>
    <name evidence="7" type="primary">WDR7</name>
    <name evidence="7" type="ORF">CDAR_432411</name>
</gene>
<feature type="compositionally biased region" description="Low complexity" evidence="5">
    <location>
        <begin position="1147"/>
        <end position="1158"/>
    </location>
</feature>
<feature type="compositionally biased region" description="Polar residues" evidence="5">
    <location>
        <begin position="1159"/>
        <end position="1175"/>
    </location>
</feature>
<dbReference type="InterPro" id="IPR011047">
    <property type="entry name" value="Quinoprotein_ADH-like_sf"/>
</dbReference>
<protein>
    <submittedName>
        <fullName evidence="7">WD repeat-containing protein 7</fullName>
    </submittedName>
</protein>
<evidence type="ECO:0000313" key="8">
    <source>
        <dbReference type="Proteomes" id="UP001054837"/>
    </source>
</evidence>
<feature type="repeat" description="WD" evidence="4">
    <location>
        <begin position="595"/>
        <end position="636"/>
    </location>
</feature>
<dbReference type="Gene3D" id="2.130.10.10">
    <property type="entry name" value="YVTN repeat-like/Quinoprotein amine dehydrogenase"/>
    <property type="match status" value="3"/>
</dbReference>
<comment type="caution">
    <text evidence="7">The sequence shown here is derived from an EMBL/GenBank/DDBJ whole genome shotgun (WGS) entry which is preliminary data.</text>
</comment>
<dbReference type="PANTHER" id="PTHR44099:SF4">
    <property type="entry name" value="RABCONNECTIN-3B, ISOFORM A"/>
    <property type="match status" value="1"/>
</dbReference>
<feature type="repeat" description="WD" evidence="4">
    <location>
        <begin position="103"/>
        <end position="147"/>
    </location>
</feature>
<dbReference type="InterPro" id="IPR057848">
    <property type="entry name" value="WDR72_alpha-sol"/>
</dbReference>
<sequence>MLPFSTCNYNFPFTLLMHPRKLGKIPLNTLDAVAGAINFKDIMTVSNQLVVPVTLWGRAAPTHCISVICLTHDQKTIITGCNDGRICVWDFKDKQKIIPRCLLFGHTAPVLCLSHGSVATDSTLLVSSSEAGEMSLWDVTDGRCLETVKLPYIHTAIHSYQTSGMSDIRLFCNGYYAEILVMDVLTLDVLFTLSSRVNPDWMSAIHILRPSKSQGTYDVIVGLSASGYVKIWTLNGSESKNGPVYEDESKPIRCLNALKLTCCSYNQRTVLIVCTKYWQIYDAGDFSLLCSSDNPRDERWLGGDFLASDKVIIWSDSGKAYLFKLPTNCNADSKEFHNKSKSVDQPILYSILAVPSDKRLLCPPSLSFVPARGHHQKALLRGDSSGTIVFWNLPDIPDADIIKMKDQKCSEHHPTVSLSLQQAWESMHPLPAGILDQLYTPETPNLKLTASVYLPLQGRLVCGREDGSIIIISATQTVLLQLLYGKHQSYEDWPPHQLLNGHNGRVNCLLYPHLIHSRYDIEFLLSGGVDFSVCLWDIYAGHLLHRFSVHAGEITQLIVPPVNCNNRVLQSICSVASDHSVALLALKDKKCIMLASRHLFPIQAIKFRPLDDFLIVYCSDGSLYVWQMETGHLDRYVQGLAAEEILNACDENIVSSGDRMTNPAIHFFRGLRHRNFAAIRHATQRGLNQLHQPQTHAAQHVTDATEIQRSRGAHPLIIQGLRTNPKDQDSHVLFFDIEALVVQLLSEEYSSLSPGQLEVQGLINPSEQQKYLALSTSPDAQRKLSGLIAKMKDTAENAAQKIQAKAESVGFKTTSGEVTIRRKDSGESAASTDATGRKSRQMNLAEANLTMEIAQLLLSVLHAWGLDPELDRVCESKLGLLRPMRPICFGLLSRGGHMALILPTYLHAIQDGKAIEPPPPIEGKHVRLAPSIPPELVLEGERARIFSSKGHWELSTAVTTTHLLAIIALANTLMSMNSATFVPEQERRRKLHRRLSRADSKAVNSQPTSPGTPSSTDAKSKDDVVQAMMAAEAGVFSSQQAQIKQGWSLLAALHCVLLPDLVKSEKFKCPQVEMLARRWQDRCLEVREAAQALLLAELRRIGPKGRKQLVEEWAPYLPNYGEPYPKPPSSAPQAATDDIANVTPAQSSTNYNNNVSNSGAVTNDESSVNANNQGAQIKEEEHSSDEEEGDEHSLEETSSSRPSSATEGKRKQTTAIVLLGVIGAEYGHEIETNKKKTPDDQKRRSVVDGFGLSNYSLARYTSQALAFLLLVPPSPSFPAHTALRRAAIDLIGRGFTVWQPYLDVSKILLGLLELCCDSDKLVPSMSYGLPLTPAADSCRTARHALSLIALARPPTFITCLVKEVARYNTLAQNAQTLNISMHMTVLSRSKPEILRVVELLIDKMQTDVSDLLVEVMDIVIHCLDHTQLKARGLKEIFPAICRFYNVTFCSSTRRIAVGAKSGALAIYELRASKYQTISAHAAAINACAFSPDGKYLASYSNKENKLCFWQTATGLFGLGNAQTRCIRTYNTPHLNEAVKNNPLRMARLQWAANKVVSLITDDNLEYRFSVT</sequence>
<dbReference type="EMBL" id="BPLQ01010632">
    <property type="protein sequence ID" value="GIY52153.1"/>
    <property type="molecule type" value="Genomic_DNA"/>
</dbReference>
<evidence type="ECO:0000256" key="5">
    <source>
        <dbReference type="SAM" id="MobiDB-lite"/>
    </source>
</evidence>
<keyword evidence="2 4" id="KW-0853">WD repeat</keyword>
<keyword evidence="8" id="KW-1185">Reference proteome</keyword>
<dbReference type="Proteomes" id="UP001054837">
    <property type="component" value="Unassembled WGS sequence"/>
</dbReference>
<feature type="compositionally biased region" description="Low complexity" evidence="5">
    <location>
        <begin position="1196"/>
        <end position="1206"/>
    </location>
</feature>
<dbReference type="InterPro" id="IPR015943">
    <property type="entry name" value="WD40/YVTN_repeat-like_dom_sf"/>
</dbReference>
<keyword evidence="3" id="KW-0677">Repeat</keyword>
<feature type="region of interest" description="Disordered" evidence="5">
    <location>
        <begin position="983"/>
        <end position="1021"/>
    </location>
</feature>
<reference evidence="7 8" key="1">
    <citation type="submission" date="2021-06" db="EMBL/GenBank/DDBJ databases">
        <title>Caerostris darwini draft genome.</title>
        <authorList>
            <person name="Kono N."/>
            <person name="Arakawa K."/>
        </authorList>
    </citation>
    <scope>NUCLEOTIDE SEQUENCE [LARGE SCALE GENOMIC DNA]</scope>
</reference>
<dbReference type="SUPFAM" id="SSF50978">
    <property type="entry name" value="WD40 repeat-like"/>
    <property type="match status" value="1"/>
</dbReference>
<dbReference type="GO" id="GO:0005737">
    <property type="term" value="C:cytoplasm"/>
    <property type="evidence" value="ECO:0007669"/>
    <property type="project" value="TreeGrafter"/>
</dbReference>
<keyword evidence="1" id="KW-0597">Phosphoprotein</keyword>
<evidence type="ECO:0000256" key="2">
    <source>
        <dbReference type="ARBA" id="ARBA00022574"/>
    </source>
</evidence>
<dbReference type="InterPro" id="IPR001680">
    <property type="entry name" value="WD40_rpt"/>
</dbReference>
<dbReference type="SMART" id="SM00320">
    <property type="entry name" value="WD40"/>
    <property type="match status" value="8"/>
</dbReference>
<feature type="region of interest" description="Disordered" evidence="5">
    <location>
        <begin position="1143"/>
        <end position="1210"/>
    </location>
</feature>
<dbReference type="PROSITE" id="PS50082">
    <property type="entry name" value="WD_REPEATS_2"/>
    <property type="match status" value="2"/>
</dbReference>
<dbReference type="PANTHER" id="PTHR44099">
    <property type="entry name" value="RABCONNECTIN-3B, ISOFORM A"/>
    <property type="match status" value="1"/>
</dbReference>
<feature type="compositionally biased region" description="Low complexity" evidence="5">
    <location>
        <begin position="1007"/>
        <end position="1016"/>
    </location>
</feature>
<dbReference type="Pfam" id="PF23123">
    <property type="entry name" value="WDR72_alpha-sol"/>
    <property type="match status" value="1"/>
</dbReference>